<organism evidence="6 7">
    <name type="scientific">Endocarpon pusillum (strain Z07020 / HMAS-L-300199)</name>
    <name type="common">Lichen-forming fungus</name>
    <dbReference type="NCBI Taxonomy" id="1263415"/>
    <lineage>
        <taxon>Eukaryota</taxon>
        <taxon>Fungi</taxon>
        <taxon>Dikarya</taxon>
        <taxon>Ascomycota</taxon>
        <taxon>Pezizomycotina</taxon>
        <taxon>Eurotiomycetes</taxon>
        <taxon>Chaetothyriomycetidae</taxon>
        <taxon>Verrucariales</taxon>
        <taxon>Verrucariaceae</taxon>
        <taxon>Endocarpon</taxon>
    </lineage>
</organism>
<evidence type="ECO:0000259" key="5">
    <source>
        <dbReference type="PROSITE" id="PS50089"/>
    </source>
</evidence>
<dbReference type="GeneID" id="19235079"/>
<keyword evidence="7" id="KW-1185">Reference proteome</keyword>
<evidence type="ECO:0000256" key="1">
    <source>
        <dbReference type="ARBA" id="ARBA00022723"/>
    </source>
</evidence>
<dbReference type="SMART" id="SM00184">
    <property type="entry name" value="RING"/>
    <property type="match status" value="1"/>
</dbReference>
<evidence type="ECO:0000256" key="4">
    <source>
        <dbReference type="PROSITE-ProRule" id="PRU00175"/>
    </source>
</evidence>
<dbReference type="RefSeq" id="XP_007787234.1">
    <property type="nucleotide sequence ID" value="XM_007789044.1"/>
</dbReference>
<feature type="domain" description="RING-type" evidence="5">
    <location>
        <begin position="288"/>
        <end position="345"/>
    </location>
</feature>
<gene>
    <name evidence="6" type="ORF">EPUS_00014</name>
</gene>
<protein>
    <recommendedName>
        <fullName evidence="5">RING-type domain-containing protein</fullName>
    </recommendedName>
</protein>
<name>U1GCB7_ENDPU</name>
<evidence type="ECO:0000313" key="7">
    <source>
        <dbReference type="Proteomes" id="UP000019373"/>
    </source>
</evidence>
<keyword evidence="3" id="KW-0862">Zinc</keyword>
<dbReference type="OrthoDB" id="428577at2759"/>
<dbReference type="PROSITE" id="PS00518">
    <property type="entry name" value="ZF_RING_1"/>
    <property type="match status" value="1"/>
</dbReference>
<reference evidence="7" key="1">
    <citation type="journal article" date="2014" name="BMC Genomics">
        <title>Genome characteristics reveal the impact of lichenization on lichen-forming fungus Endocarpon pusillum Hedwig (Verrucariales, Ascomycota).</title>
        <authorList>
            <person name="Wang Y.-Y."/>
            <person name="Liu B."/>
            <person name="Zhang X.-Y."/>
            <person name="Zhou Q.-M."/>
            <person name="Zhang T."/>
            <person name="Li H."/>
            <person name="Yu Y.-F."/>
            <person name="Zhang X.-L."/>
            <person name="Hao X.-Y."/>
            <person name="Wang M."/>
            <person name="Wang L."/>
            <person name="Wei J.-C."/>
        </authorList>
    </citation>
    <scope>NUCLEOTIDE SEQUENCE [LARGE SCALE GENOMIC DNA]</scope>
    <source>
        <strain evidence="7">Z07020 / HMAS-L-300199</strain>
    </source>
</reference>
<evidence type="ECO:0000256" key="2">
    <source>
        <dbReference type="ARBA" id="ARBA00022771"/>
    </source>
</evidence>
<dbReference type="eggNOG" id="ENOG502S18D">
    <property type="taxonomic scope" value="Eukaryota"/>
</dbReference>
<dbReference type="InterPro" id="IPR013083">
    <property type="entry name" value="Znf_RING/FYVE/PHD"/>
</dbReference>
<sequence length="393" mass="43737">MDDRLIAFTNRYFQKEINLNISEGGLSDHRTRLESLKDDWGLDISFSARPECLMMTDYISSQPLSACSPSTISYPPSPTYWAPYAISDLTGDASEEDTHIKALYIRWFESSGVSSERLSRNCSPIRFRPTRELPLESAIVTSSTHNEGPGVGIPPHALSEPEDALSIKVVTKDLKAMGLAAGGKLVQDIYRDPFPVRNWNTEATRLVNIHILDPASCEKVTHIVPPPPPPIDAAEYAEAKLPFYVVEEQVDNRLEGGDFDNVISVSAMDKDQGVTREPEFDPSKPRMCGGCEMRLCDCIIRPCDHQFCNVCIRRLDTNSNNGPQERISSSSSSEQQIRRWRCPTCGSDVSHVAGFSAPMNLPGEEALRVKVPVHVLKVEDGRVKFKSIQTTRI</sequence>
<dbReference type="InterPro" id="IPR017907">
    <property type="entry name" value="Znf_RING_CS"/>
</dbReference>
<keyword evidence="2 4" id="KW-0863">Zinc-finger</keyword>
<dbReference type="Gene3D" id="3.30.40.10">
    <property type="entry name" value="Zinc/RING finger domain, C3HC4 (zinc finger)"/>
    <property type="match status" value="1"/>
</dbReference>
<dbReference type="HOGENOM" id="CLU_702137_0_0_1"/>
<evidence type="ECO:0000256" key="3">
    <source>
        <dbReference type="ARBA" id="ARBA00022833"/>
    </source>
</evidence>
<dbReference type="SUPFAM" id="SSF57850">
    <property type="entry name" value="RING/U-box"/>
    <property type="match status" value="1"/>
</dbReference>
<dbReference type="AlphaFoldDB" id="U1GCB7"/>
<keyword evidence="1" id="KW-0479">Metal-binding</keyword>
<accession>U1GCB7</accession>
<dbReference type="PROSITE" id="PS50089">
    <property type="entry name" value="ZF_RING_2"/>
    <property type="match status" value="1"/>
</dbReference>
<dbReference type="InterPro" id="IPR001841">
    <property type="entry name" value="Znf_RING"/>
</dbReference>
<dbReference type="Proteomes" id="UP000019373">
    <property type="component" value="Unassembled WGS sequence"/>
</dbReference>
<dbReference type="EMBL" id="KE720815">
    <property type="protein sequence ID" value="ERF75222.1"/>
    <property type="molecule type" value="Genomic_DNA"/>
</dbReference>
<dbReference type="GO" id="GO:0008270">
    <property type="term" value="F:zinc ion binding"/>
    <property type="evidence" value="ECO:0007669"/>
    <property type="project" value="UniProtKB-KW"/>
</dbReference>
<evidence type="ECO:0000313" key="6">
    <source>
        <dbReference type="EMBL" id="ERF75222.1"/>
    </source>
</evidence>
<proteinExistence type="predicted"/>